<gene>
    <name evidence="7" type="ORF">CDD82_6793</name>
</gene>
<dbReference type="Gene3D" id="3.40.50.10810">
    <property type="entry name" value="Tandem AAA-ATPase domain"/>
    <property type="match status" value="1"/>
</dbReference>
<feature type="region of interest" description="Disordered" evidence="5">
    <location>
        <begin position="1"/>
        <end position="128"/>
    </location>
</feature>
<dbReference type="InterPro" id="IPR014001">
    <property type="entry name" value="Helicase_ATP-bd"/>
</dbReference>
<dbReference type="AlphaFoldDB" id="A0A2C5ZS42"/>
<sequence>MDTGELKTEGVLGRDTSNQDVHTEPDTAESAIEIIPDDLESSSNSSFEDDSDSECSDSSDTDSDSYKKKSKRRQQKADKETGKKSRKARKPAKTAREYVARLAEQDEEAIKKSSTPAGQKRKRENDTQDILKRIGLDSGTTTSNQNGVTAPAMPVISATTRKGHLALLKAGVPEGADTRRTLTQTKDLDEACRMFGFMKIKTMSDGTWRHRSMRTPLKSFQITASAWMVKRECYPEKPQGGIHADAMGMGKTMMSLACIVGNPPEKEDVKNFCRTTLVVVPNQSVALQWKSEVQEHCKDPFQSRVDIYHPVQHRHKPLGFGKELRILIATYQQLLIAFGPKENPTTKQPGSLFNVKWYRVILDEAHAIKNEASQSETLSSGRGLSQY</sequence>
<dbReference type="SUPFAM" id="SSF52540">
    <property type="entry name" value="P-loop containing nucleoside triphosphate hydrolases"/>
    <property type="match status" value="1"/>
</dbReference>
<keyword evidence="2" id="KW-0378">Hydrolase</keyword>
<dbReference type="GO" id="GO:0004386">
    <property type="term" value="F:helicase activity"/>
    <property type="evidence" value="ECO:0007669"/>
    <property type="project" value="UniProtKB-KW"/>
</dbReference>
<keyword evidence="8" id="KW-1185">Reference proteome</keyword>
<dbReference type="Proteomes" id="UP000224854">
    <property type="component" value="Unassembled WGS sequence"/>
</dbReference>
<dbReference type="OrthoDB" id="448448at2759"/>
<dbReference type="Pfam" id="PF00176">
    <property type="entry name" value="SNF2-rel_dom"/>
    <property type="match status" value="1"/>
</dbReference>
<dbReference type="PROSITE" id="PS51192">
    <property type="entry name" value="HELICASE_ATP_BIND_1"/>
    <property type="match status" value="1"/>
</dbReference>
<evidence type="ECO:0000313" key="8">
    <source>
        <dbReference type="Proteomes" id="UP000224854"/>
    </source>
</evidence>
<dbReference type="GO" id="GO:0008094">
    <property type="term" value="F:ATP-dependent activity, acting on DNA"/>
    <property type="evidence" value="ECO:0007669"/>
    <property type="project" value="TreeGrafter"/>
</dbReference>
<accession>A0A2C5ZS42</accession>
<dbReference type="GO" id="GO:0005524">
    <property type="term" value="F:ATP binding"/>
    <property type="evidence" value="ECO:0007669"/>
    <property type="project" value="UniProtKB-KW"/>
</dbReference>
<protein>
    <recommendedName>
        <fullName evidence="6">Helicase ATP-binding domain-containing protein</fullName>
    </recommendedName>
</protein>
<dbReference type="SMART" id="SM00487">
    <property type="entry name" value="DEXDc"/>
    <property type="match status" value="1"/>
</dbReference>
<comment type="caution">
    <text evidence="7">The sequence shown here is derived from an EMBL/GenBank/DDBJ whole genome shotgun (WGS) entry which is preliminary data.</text>
</comment>
<dbReference type="InterPro" id="IPR038718">
    <property type="entry name" value="SNF2-like_sf"/>
</dbReference>
<evidence type="ECO:0000256" key="5">
    <source>
        <dbReference type="SAM" id="MobiDB-lite"/>
    </source>
</evidence>
<name>A0A2C5ZS42_9HYPO</name>
<evidence type="ECO:0000256" key="2">
    <source>
        <dbReference type="ARBA" id="ARBA00022801"/>
    </source>
</evidence>
<evidence type="ECO:0000313" key="7">
    <source>
        <dbReference type="EMBL" id="PHH82171.1"/>
    </source>
</evidence>
<dbReference type="GO" id="GO:0006281">
    <property type="term" value="P:DNA repair"/>
    <property type="evidence" value="ECO:0007669"/>
    <property type="project" value="TreeGrafter"/>
</dbReference>
<dbReference type="InterPro" id="IPR050628">
    <property type="entry name" value="SNF2_RAD54_helicase_TF"/>
</dbReference>
<evidence type="ECO:0000256" key="1">
    <source>
        <dbReference type="ARBA" id="ARBA00022741"/>
    </source>
</evidence>
<keyword evidence="1" id="KW-0547">Nucleotide-binding</keyword>
<keyword evidence="3" id="KW-0347">Helicase</keyword>
<feature type="domain" description="Helicase ATP-binding" evidence="6">
    <location>
        <begin position="232"/>
        <end position="387"/>
    </location>
</feature>
<dbReference type="GO" id="GO:0005634">
    <property type="term" value="C:nucleus"/>
    <property type="evidence" value="ECO:0007669"/>
    <property type="project" value="TreeGrafter"/>
</dbReference>
<feature type="compositionally biased region" description="Basic residues" evidence="5">
    <location>
        <begin position="84"/>
        <end position="93"/>
    </location>
</feature>
<evidence type="ECO:0000256" key="4">
    <source>
        <dbReference type="ARBA" id="ARBA00022840"/>
    </source>
</evidence>
<evidence type="ECO:0000256" key="3">
    <source>
        <dbReference type="ARBA" id="ARBA00022806"/>
    </source>
</evidence>
<dbReference type="GO" id="GO:0016787">
    <property type="term" value="F:hydrolase activity"/>
    <property type="evidence" value="ECO:0007669"/>
    <property type="project" value="UniProtKB-KW"/>
</dbReference>
<evidence type="ECO:0000259" key="6">
    <source>
        <dbReference type="PROSITE" id="PS51192"/>
    </source>
</evidence>
<reference evidence="7 8" key="1">
    <citation type="submission" date="2017-06" db="EMBL/GenBank/DDBJ databases">
        <title>Ant-infecting Ophiocordyceps genomes reveal a high diversity of potential behavioral manipulation genes and a possible major role for enterotoxins.</title>
        <authorList>
            <person name="De Bekker C."/>
            <person name="Evans H.C."/>
            <person name="Brachmann A."/>
            <person name="Hughes D.P."/>
        </authorList>
    </citation>
    <scope>NUCLEOTIDE SEQUENCE [LARGE SCALE GENOMIC DNA]</scope>
    <source>
        <strain evidence="7 8">1348a</strain>
    </source>
</reference>
<dbReference type="PANTHER" id="PTHR45626:SF17">
    <property type="entry name" value="HELICASE-LIKE TRANSCRIPTION FACTOR"/>
    <property type="match status" value="1"/>
</dbReference>
<dbReference type="PANTHER" id="PTHR45626">
    <property type="entry name" value="TRANSCRIPTION TERMINATION FACTOR 2-RELATED"/>
    <property type="match status" value="1"/>
</dbReference>
<keyword evidence="4" id="KW-0067">ATP-binding</keyword>
<dbReference type="InterPro" id="IPR000330">
    <property type="entry name" value="SNF2_N"/>
</dbReference>
<dbReference type="EMBL" id="NJEU01000073">
    <property type="protein sequence ID" value="PHH82171.1"/>
    <property type="molecule type" value="Genomic_DNA"/>
</dbReference>
<proteinExistence type="predicted"/>
<feature type="compositionally biased region" description="Acidic residues" evidence="5">
    <location>
        <begin position="47"/>
        <end position="63"/>
    </location>
</feature>
<dbReference type="InterPro" id="IPR027417">
    <property type="entry name" value="P-loop_NTPase"/>
</dbReference>
<organism evidence="7 8">
    <name type="scientific">Ophiocordyceps australis</name>
    <dbReference type="NCBI Taxonomy" id="1399860"/>
    <lineage>
        <taxon>Eukaryota</taxon>
        <taxon>Fungi</taxon>
        <taxon>Dikarya</taxon>
        <taxon>Ascomycota</taxon>
        <taxon>Pezizomycotina</taxon>
        <taxon>Sordariomycetes</taxon>
        <taxon>Hypocreomycetidae</taxon>
        <taxon>Hypocreales</taxon>
        <taxon>Ophiocordycipitaceae</taxon>
        <taxon>Ophiocordyceps</taxon>
    </lineage>
</organism>